<name>A0A132C3A8_9RHOB</name>
<accession>A0A132C3A8</accession>
<keyword evidence="1" id="KW-0732">Signal</keyword>
<feature type="signal peptide" evidence="1">
    <location>
        <begin position="1"/>
        <end position="18"/>
    </location>
</feature>
<dbReference type="AlphaFoldDB" id="A0A132C3A8"/>
<dbReference type="PATRIC" id="fig|1768241.3.peg.389"/>
<sequence>MRFVVSVAALLLGSYAFADEFTPSLQAYLDNEISSWANSPEIVAAIKAQNEANQGLTQSQVDALDKEWRANVGDPASPLIEPVLNNPVADSLRARIEASMGAMTEIFLMDQHGLNVAASDVTSDMWQGDEAKFQDTYAKGAGSVHISEVELDESTQQYQGQISVTIVDPETGAPIGAITVGVDAESLL</sequence>
<dbReference type="OrthoDB" id="195732at2"/>
<keyword evidence="3" id="KW-1185">Reference proteome</keyword>
<evidence type="ECO:0000313" key="2">
    <source>
        <dbReference type="EMBL" id="KUP95049.1"/>
    </source>
</evidence>
<proteinExistence type="predicted"/>
<gene>
    <name evidence="2" type="ORF">TRIHO_03870</name>
</gene>
<feature type="chain" id="PRO_5007288811" description="DUF3887 domain-containing protein" evidence="1">
    <location>
        <begin position="19"/>
        <end position="188"/>
    </location>
</feature>
<dbReference type="RefSeq" id="WP_068239869.1">
    <property type="nucleotide sequence ID" value="NZ_LPUY01000008.1"/>
</dbReference>
<protein>
    <recommendedName>
        <fullName evidence="4">DUF3887 domain-containing protein</fullName>
    </recommendedName>
</protein>
<comment type="caution">
    <text evidence="2">The sequence shown here is derived from an EMBL/GenBank/DDBJ whole genome shotgun (WGS) entry which is preliminary data.</text>
</comment>
<dbReference type="Proteomes" id="UP000068382">
    <property type="component" value="Unassembled WGS sequence"/>
</dbReference>
<organism evidence="2 3">
    <name type="scientific">Tritonibacter horizontis</name>
    <dbReference type="NCBI Taxonomy" id="1768241"/>
    <lineage>
        <taxon>Bacteria</taxon>
        <taxon>Pseudomonadati</taxon>
        <taxon>Pseudomonadota</taxon>
        <taxon>Alphaproteobacteria</taxon>
        <taxon>Rhodobacterales</taxon>
        <taxon>Paracoccaceae</taxon>
        <taxon>Tritonibacter</taxon>
    </lineage>
</organism>
<dbReference type="EMBL" id="LPUY01000008">
    <property type="protein sequence ID" value="KUP95049.1"/>
    <property type="molecule type" value="Genomic_DNA"/>
</dbReference>
<evidence type="ECO:0000256" key="1">
    <source>
        <dbReference type="SAM" id="SignalP"/>
    </source>
</evidence>
<reference evidence="2 3" key="1">
    <citation type="submission" date="2015-12" db="EMBL/GenBank/DDBJ databases">
        <title>Genome sequence of the marine Rhodobacteraceae strain O3.65, Candidatus Tritonibacter horizontis.</title>
        <authorList>
            <person name="Poehlein A."/>
            <person name="Giebel H.A."/>
            <person name="Voget S."/>
            <person name="Brinkhoff T."/>
        </authorList>
    </citation>
    <scope>NUCLEOTIDE SEQUENCE [LARGE SCALE GENOMIC DNA]</scope>
    <source>
        <strain evidence="2 3">O3.65</strain>
    </source>
</reference>
<evidence type="ECO:0008006" key="4">
    <source>
        <dbReference type="Google" id="ProtNLM"/>
    </source>
</evidence>
<evidence type="ECO:0000313" key="3">
    <source>
        <dbReference type="Proteomes" id="UP000068382"/>
    </source>
</evidence>